<accession>A0A1X9SR24</accession>
<protein>
    <submittedName>
        <fullName evidence="2">Uncharacterized protein</fullName>
    </submittedName>
</protein>
<dbReference type="AlphaFoldDB" id="A0A1X9SR24"/>
<dbReference type="KEGG" id="cdev:CIGN_0683"/>
<keyword evidence="1" id="KW-0812">Transmembrane</keyword>
<keyword evidence="1" id="KW-0472">Membrane</keyword>
<dbReference type="KEGG" id="cdev:CIGN_0388"/>
<name>A0A1X9SR24_9BACT</name>
<evidence type="ECO:0000256" key="1">
    <source>
        <dbReference type="SAM" id="Phobius"/>
    </source>
</evidence>
<reference evidence="2 4" key="1">
    <citation type="journal article" date="2017" name="Genome Biol. Evol.">
        <title>Comparative Genomic Analysis Identifies a Campylobacter Clade Deficient in Selenium Metabolism.</title>
        <authorList>
            <person name="Miller W.G."/>
            <person name="Yee E."/>
            <person name="Lopes B.S."/>
            <person name="Chapman M.H."/>
            <person name="Huynh S."/>
            <person name="Bono J.L."/>
            <person name="Parker C.T."/>
            <person name="Strachan N.J.C."/>
            <person name="Forbes K.J."/>
        </authorList>
    </citation>
    <scope>NUCLEOTIDE SEQUENCE [LARGE SCALE GENOMIC DNA]</scope>
    <source>
        <strain evidence="2 4">NCTC 13003</strain>
    </source>
</reference>
<proteinExistence type="predicted"/>
<feature type="transmembrane region" description="Helical" evidence="1">
    <location>
        <begin position="65"/>
        <end position="85"/>
    </location>
</feature>
<accession>A0A381D7K9</accession>
<organism evidence="2 4">
    <name type="scientific">Campylobacter devanensis</name>
    <dbReference type="NCBI Taxonomy" id="3161138"/>
    <lineage>
        <taxon>Bacteria</taxon>
        <taxon>Pseudomonadati</taxon>
        <taxon>Campylobacterota</taxon>
        <taxon>Epsilonproteobacteria</taxon>
        <taxon>Campylobacterales</taxon>
        <taxon>Campylobacteraceae</taxon>
        <taxon>Campylobacter</taxon>
    </lineage>
</organism>
<keyword evidence="1" id="KW-1133">Transmembrane helix</keyword>
<dbReference type="EMBL" id="CP018788">
    <property type="protein sequence ID" value="ARQ98687.1"/>
    <property type="molecule type" value="Genomic_DNA"/>
</dbReference>
<gene>
    <name evidence="2" type="ORF">CIGN_0388</name>
    <name evidence="3" type="ORF">CIGN_0683</name>
</gene>
<dbReference type="EMBL" id="CP018788">
    <property type="protein sequence ID" value="ARQ98972.1"/>
    <property type="molecule type" value="Genomic_DNA"/>
</dbReference>
<dbReference type="Proteomes" id="UP000194309">
    <property type="component" value="Chromosome"/>
</dbReference>
<keyword evidence="4" id="KW-1185">Reference proteome</keyword>
<evidence type="ECO:0000313" key="3">
    <source>
        <dbReference type="EMBL" id="ARQ98972.1"/>
    </source>
</evidence>
<evidence type="ECO:0000313" key="2">
    <source>
        <dbReference type="EMBL" id="ARQ98687.1"/>
    </source>
</evidence>
<sequence>MENPLSVVELLKIKEYKDQIYSKYLNLTKVNYLLLLELHNYLKTNRIILLTNTNKNRADELIKFFMIYKIIFLISIITLAEISIII</sequence>
<evidence type="ECO:0000313" key="4">
    <source>
        <dbReference type="Proteomes" id="UP000194309"/>
    </source>
</evidence>